<dbReference type="Gene3D" id="3.90.79.10">
    <property type="entry name" value="Nucleoside Triphosphate Pyrophosphohydrolase"/>
    <property type="match status" value="1"/>
</dbReference>
<keyword evidence="2" id="KW-0378">Hydrolase</keyword>
<reference evidence="5" key="1">
    <citation type="journal article" date="2019" name="Int. J. Syst. Evol. Microbiol.">
        <title>The Global Catalogue of Microorganisms (GCM) 10K type strain sequencing project: providing services to taxonomists for standard genome sequencing and annotation.</title>
        <authorList>
            <consortium name="The Broad Institute Genomics Platform"/>
            <consortium name="The Broad Institute Genome Sequencing Center for Infectious Disease"/>
            <person name="Wu L."/>
            <person name="Ma J."/>
        </authorList>
    </citation>
    <scope>NUCLEOTIDE SEQUENCE [LARGE SCALE GENOMIC DNA]</scope>
    <source>
        <strain evidence="5">CGMCC 1.13574</strain>
    </source>
</reference>
<dbReference type="InterPro" id="IPR000086">
    <property type="entry name" value="NUDIX_hydrolase_dom"/>
</dbReference>
<dbReference type="PROSITE" id="PS51462">
    <property type="entry name" value="NUDIX"/>
    <property type="match status" value="1"/>
</dbReference>
<dbReference type="InterPro" id="IPR020084">
    <property type="entry name" value="NUDIX_hydrolase_CS"/>
</dbReference>
<dbReference type="PANTHER" id="PTHR43046:SF2">
    <property type="entry name" value="8-OXO-DGTP DIPHOSPHATASE-RELATED"/>
    <property type="match status" value="1"/>
</dbReference>
<sequence>MRPDIPLDGERAADCIDIVIAVIRDADGRVLLVRKLGSDAFIQPGGKREPGERSLDTLARELAEELGLRLRADTARPLGVFEDLAVNEPGRRVRGEAFLVEAEGAPAPAGEIAELAWIDPRAPGGLPIARLSAHHILPAVLADDLRREARR</sequence>
<accession>A0ABV9NNN2</accession>
<dbReference type="RefSeq" id="WP_377004775.1">
    <property type="nucleotide sequence ID" value="NZ_JBHSGG010000031.1"/>
</dbReference>
<evidence type="ECO:0000256" key="2">
    <source>
        <dbReference type="ARBA" id="ARBA00022801"/>
    </source>
</evidence>
<dbReference type="Proteomes" id="UP001595892">
    <property type="component" value="Unassembled WGS sequence"/>
</dbReference>
<gene>
    <name evidence="4" type="ORF">ACFO3Q_11190</name>
</gene>
<dbReference type="InterPro" id="IPR015797">
    <property type="entry name" value="NUDIX_hydrolase-like_dom_sf"/>
</dbReference>
<evidence type="ECO:0000259" key="3">
    <source>
        <dbReference type="PROSITE" id="PS51462"/>
    </source>
</evidence>
<proteinExistence type="predicted"/>
<dbReference type="PANTHER" id="PTHR43046">
    <property type="entry name" value="GDP-MANNOSE MANNOSYL HYDROLASE"/>
    <property type="match status" value="1"/>
</dbReference>
<evidence type="ECO:0000256" key="1">
    <source>
        <dbReference type="ARBA" id="ARBA00001946"/>
    </source>
</evidence>
<dbReference type="EMBL" id="JBHSGG010000031">
    <property type="protein sequence ID" value="MFC4728734.1"/>
    <property type="molecule type" value="Genomic_DNA"/>
</dbReference>
<dbReference type="SUPFAM" id="SSF55811">
    <property type="entry name" value="Nudix"/>
    <property type="match status" value="1"/>
</dbReference>
<evidence type="ECO:0000313" key="5">
    <source>
        <dbReference type="Proteomes" id="UP001595892"/>
    </source>
</evidence>
<comment type="caution">
    <text evidence="4">The sequence shown here is derived from an EMBL/GenBank/DDBJ whole genome shotgun (WGS) entry which is preliminary data.</text>
</comment>
<dbReference type="Pfam" id="PF00293">
    <property type="entry name" value="NUDIX"/>
    <property type="match status" value="1"/>
</dbReference>
<comment type="cofactor">
    <cofactor evidence="1">
        <name>Mg(2+)</name>
        <dbReference type="ChEBI" id="CHEBI:18420"/>
    </cofactor>
</comment>
<name>A0ABV9NNN2_9GAMM</name>
<organism evidence="4 5">
    <name type="scientific">Coralloluteibacterium thermophilum</name>
    <dbReference type="NCBI Taxonomy" id="2707049"/>
    <lineage>
        <taxon>Bacteria</taxon>
        <taxon>Pseudomonadati</taxon>
        <taxon>Pseudomonadota</taxon>
        <taxon>Gammaproteobacteria</taxon>
        <taxon>Lysobacterales</taxon>
        <taxon>Lysobacteraceae</taxon>
        <taxon>Coralloluteibacterium</taxon>
    </lineage>
</organism>
<dbReference type="PROSITE" id="PS00893">
    <property type="entry name" value="NUDIX_BOX"/>
    <property type="match status" value="1"/>
</dbReference>
<evidence type="ECO:0000313" key="4">
    <source>
        <dbReference type="EMBL" id="MFC4728734.1"/>
    </source>
</evidence>
<keyword evidence="5" id="KW-1185">Reference proteome</keyword>
<feature type="domain" description="Nudix hydrolase" evidence="3">
    <location>
        <begin position="13"/>
        <end position="142"/>
    </location>
</feature>
<protein>
    <submittedName>
        <fullName evidence="4">NUDIX domain-containing protein</fullName>
    </submittedName>
</protein>
<dbReference type="CDD" id="cd04690">
    <property type="entry name" value="NUDIX_Hydrolase"/>
    <property type="match status" value="1"/>
</dbReference>